<dbReference type="RefSeq" id="WP_367406047.1">
    <property type="nucleotide sequence ID" value="NZ_JARNBH010000002.1"/>
</dbReference>
<protein>
    <submittedName>
        <fullName evidence="1">Cytosolic protein</fullName>
    </submittedName>
</protein>
<dbReference type="AlphaFoldDB" id="A0AAW9N901"/>
<accession>A0AAW9N901</accession>
<dbReference type="Proteomes" id="UP001307168">
    <property type="component" value="Unassembled WGS sequence"/>
</dbReference>
<keyword evidence="2" id="KW-1185">Reference proteome</keyword>
<name>A0AAW9N901_9BACI</name>
<sequence>MKKLYTAYNKDVQKYMTGNQLSSGRKNIIIEKIEKIVVAAGESFERLFPVRSKRKDVMDHIIYLLSGNGICKVSASTLADKANCSVRTVNMAVSALKQTGEVLVAGLADGKNKYVFVLKSHKNFQAIMKDVFYINAEHITEHFAGQVAEQENVESQVAVCVEDDKSCSNNNNSINSFISKQENDIIKDSIESELKSEETNPIQYFVNPYQEKLYNTIQAINYHFELKRHAAVLGLRIGSNATKTDLNFAIKTASKIDRFLSRGGIVEGSIPAMFTKIYTDYLNYMVKSVVKVNPVVPCDLVNWLEEDLNKPIQVKELNYIPEDDFKLSKEEADEMGLF</sequence>
<evidence type="ECO:0000313" key="1">
    <source>
        <dbReference type="EMBL" id="MEC0271943.1"/>
    </source>
</evidence>
<gene>
    <name evidence="1" type="ORF">P4706_02440</name>
</gene>
<organism evidence="1 2">
    <name type="scientific">Peribacillus castrilensis</name>
    <dbReference type="NCBI Taxonomy" id="2897690"/>
    <lineage>
        <taxon>Bacteria</taxon>
        <taxon>Bacillati</taxon>
        <taxon>Bacillota</taxon>
        <taxon>Bacilli</taxon>
        <taxon>Bacillales</taxon>
        <taxon>Bacillaceae</taxon>
        <taxon>Peribacillus</taxon>
    </lineage>
</organism>
<evidence type="ECO:0000313" key="2">
    <source>
        <dbReference type="Proteomes" id="UP001307168"/>
    </source>
</evidence>
<dbReference type="EMBL" id="JARNBH010000002">
    <property type="protein sequence ID" value="MEC0271943.1"/>
    <property type="molecule type" value="Genomic_DNA"/>
</dbReference>
<comment type="caution">
    <text evidence="1">The sequence shown here is derived from an EMBL/GenBank/DDBJ whole genome shotgun (WGS) entry which is preliminary data.</text>
</comment>
<reference evidence="1 2" key="1">
    <citation type="submission" date="2023-03" db="EMBL/GenBank/DDBJ databases">
        <title>Bacillus Genome Sequencing.</title>
        <authorList>
            <person name="Dunlap C."/>
        </authorList>
    </citation>
    <scope>NUCLEOTIDE SEQUENCE [LARGE SCALE GENOMIC DNA]</scope>
    <source>
        <strain evidence="1 2">B-41290</strain>
    </source>
</reference>
<proteinExistence type="predicted"/>